<keyword evidence="3" id="KW-1185">Reference proteome</keyword>
<evidence type="ECO:0000313" key="3">
    <source>
        <dbReference type="Proteomes" id="UP001203880"/>
    </source>
</evidence>
<dbReference type="RefSeq" id="WP_249707699.1">
    <property type="nucleotide sequence ID" value="NZ_JAMFMB010000005.1"/>
</dbReference>
<evidence type="ECO:0000313" key="2">
    <source>
        <dbReference type="EMBL" id="MCL6283090.1"/>
    </source>
</evidence>
<comment type="caution">
    <text evidence="2">The sequence shown here is derived from an EMBL/GenBank/DDBJ whole genome shotgun (WGS) entry which is preliminary data.</text>
</comment>
<proteinExistence type="predicted"/>
<organism evidence="2 3">
    <name type="scientific">Ruegeria spongiae</name>
    <dbReference type="NCBI Taxonomy" id="2942209"/>
    <lineage>
        <taxon>Bacteria</taxon>
        <taxon>Pseudomonadati</taxon>
        <taxon>Pseudomonadota</taxon>
        <taxon>Alphaproteobacteria</taxon>
        <taxon>Rhodobacterales</taxon>
        <taxon>Roseobacteraceae</taxon>
        <taxon>Ruegeria</taxon>
    </lineage>
</organism>
<dbReference type="Proteomes" id="UP001203880">
    <property type="component" value="Unassembled WGS sequence"/>
</dbReference>
<keyword evidence="1" id="KW-0732">Signal</keyword>
<evidence type="ECO:0008006" key="4">
    <source>
        <dbReference type="Google" id="ProtNLM"/>
    </source>
</evidence>
<reference evidence="2" key="1">
    <citation type="submission" date="2022-05" db="EMBL/GenBank/DDBJ databases">
        <authorList>
            <person name="Park J.-S."/>
        </authorList>
    </citation>
    <scope>NUCLEOTIDE SEQUENCE</scope>
    <source>
        <strain evidence="2">2012CJ41-6</strain>
    </source>
</reference>
<dbReference type="EMBL" id="JAMFMB010000005">
    <property type="protein sequence ID" value="MCL6283090.1"/>
    <property type="molecule type" value="Genomic_DNA"/>
</dbReference>
<name>A0ABT0PZM5_9RHOB</name>
<gene>
    <name evidence="2" type="ORF">M3P21_06045</name>
</gene>
<feature type="signal peptide" evidence="1">
    <location>
        <begin position="1"/>
        <end position="20"/>
    </location>
</feature>
<evidence type="ECO:0000256" key="1">
    <source>
        <dbReference type="SAM" id="SignalP"/>
    </source>
</evidence>
<sequence length="143" mass="15839">MNFYVGGLLLFLALPGMSSACELAWPKASVPVPPHVQSYIVKECSASDGVSDVSVQACVHGERFGYRVVVTMLKDARIGARAAERYRLCNARQVGNRARFHRRMALCIGEVFECIWWFEQAGRRPSVIGRRVGALPIRMLVAG</sequence>
<accession>A0ABT0PZM5</accession>
<feature type="chain" id="PRO_5045329468" description="Lipoprotein" evidence="1">
    <location>
        <begin position="21"/>
        <end position="143"/>
    </location>
</feature>
<protein>
    <recommendedName>
        <fullName evidence="4">Lipoprotein</fullName>
    </recommendedName>
</protein>